<name>A0A1X7VLZ3_AMPQE</name>
<proteinExistence type="predicted"/>
<feature type="chain" id="PRO_5010856855" evidence="3">
    <location>
        <begin position="19"/>
        <end position="337"/>
    </location>
</feature>
<sequence length="337" mass="36782">MSTKLLLLFFSLFPLCFSCNCPIDSGGKSRFEVICDSYDNSNGIYVVRITAAYCKCRLPSSTNRFSCMEFMPNQTIPELVIPSGNTVVGSVEGTYECQDFGNSTSSSYYRNCSDVIKDAGITNMAESAELLNEAVTEPVMNLNTCQDFPFIDDENRGGCALTVQPCYYTVLVTDRYKGSRHMGDTFNTSGPDLLTSCSGPNRVLTVGESYVLGVGGPCYIIRDWGLVNDFSTLEFDILFSLRNTGRSTECPGTIGLTGAQVAIVTVVVIIYVAIIVVLLVVAAVLSLKCKDDKTKKRHRQAVIADDESKDALQNVTDDINSNDEKETVLLSSKSTDI</sequence>
<organism evidence="4">
    <name type="scientific">Amphimedon queenslandica</name>
    <name type="common">Sponge</name>
    <dbReference type="NCBI Taxonomy" id="400682"/>
    <lineage>
        <taxon>Eukaryota</taxon>
        <taxon>Metazoa</taxon>
        <taxon>Porifera</taxon>
        <taxon>Demospongiae</taxon>
        <taxon>Heteroscleromorpha</taxon>
        <taxon>Haplosclerida</taxon>
        <taxon>Niphatidae</taxon>
        <taxon>Amphimedon</taxon>
    </lineage>
</organism>
<accession>A0A1X7VLZ3</accession>
<feature type="signal peptide" evidence="3">
    <location>
        <begin position="1"/>
        <end position="18"/>
    </location>
</feature>
<dbReference type="OrthoDB" id="5835829at2759"/>
<evidence type="ECO:0000256" key="3">
    <source>
        <dbReference type="SAM" id="SignalP"/>
    </source>
</evidence>
<evidence type="ECO:0000256" key="1">
    <source>
        <dbReference type="SAM" id="MobiDB-lite"/>
    </source>
</evidence>
<keyword evidence="2" id="KW-0812">Transmembrane</keyword>
<keyword evidence="2" id="KW-1133">Transmembrane helix</keyword>
<evidence type="ECO:0000256" key="2">
    <source>
        <dbReference type="SAM" id="Phobius"/>
    </source>
</evidence>
<reference evidence="4" key="1">
    <citation type="submission" date="2017-05" db="UniProtKB">
        <authorList>
            <consortium name="EnsemblMetazoa"/>
        </authorList>
    </citation>
    <scope>IDENTIFICATION</scope>
</reference>
<protein>
    <submittedName>
        <fullName evidence="4">Uncharacterized protein</fullName>
    </submittedName>
</protein>
<keyword evidence="3" id="KW-0732">Signal</keyword>
<feature type="region of interest" description="Disordered" evidence="1">
    <location>
        <begin position="314"/>
        <end position="337"/>
    </location>
</feature>
<keyword evidence="2" id="KW-0472">Membrane</keyword>
<evidence type="ECO:0000313" key="4">
    <source>
        <dbReference type="EnsemblMetazoa" id="Aqu2.1.40850_001"/>
    </source>
</evidence>
<dbReference type="InParanoid" id="A0A1X7VLZ3"/>
<feature type="transmembrane region" description="Helical" evidence="2">
    <location>
        <begin position="261"/>
        <end position="287"/>
    </location>
</feature>
<dbReference type="EnsemblMetazoa" id="Aqu2.1.40850_001">
    <property type="protein sequence ID" value="Aqu2.1.40850_001"/>
    <property type="gene ID" value="Aqu2.1.40850"/>
</dbReference>
<dbReference type="AlphaFoldDB" id="A0A1X7VLZ3"/>